<evidence type="ECO:0000313" key="3">
    <source>
        <dbReference type="Proteomes" id="UP000198615"/>
    </source>
</evidence>
<dbReference type="CDD" id="cd00093">
    <property type="entry name" value="HTH_XRE"/>
    <property type="match status" value="1"/>
</dbReference>
<dbReference type="EMBL" id="FNBW01000003">
    <property type="protein sequence ID" value="SDF41761.1"/>
    <property type="molecule type" value="Genomic_DNA"/>
</dbReference>
<evidence type="ECO:0000313" key="2">
    <source>
        <dbReference type="EMBL" id="SDF41761.1"/>
    </source>
</evidence>
<dbReference type="GO" id="GO:0003677">
    <property type="term" value="F:DNA binding"/>
    <property type="evidence" value="ECO:0007669"/>
    <property type="project" value="InterPro"/>
</dbReference>
<dbReference type="AlphaFoldDB" id="A0A8G2BHB0"/>
<name>A0A8G2BHB0_9PROT</name>
<comment type="caution">
    <text evidence="2">The sequence shown here is derived from an EMBL/GenBank/DDBJ whole genome shotgun (WGS) entry which is preliminary data.</text>
</comment>
<organism evidence="2 3">
    <name type="scientific">Thalassobaculum litoreum DSM 18839</name>
    <dbReference type="NCBI Taxonomy" id="1123362"/>
    <lineage>
        <taxon>Bacteria</taxon>
        <taxon>Pseudomonadati</taxon>
        <taxon>Pseudomonadota</taxon>
        <taxon>Alphaproteobacteria</taxon>
        <taxon>Rhodospirillales</taxon>
        <taxon>Thalassobaculaceae</taxon>
        <taxon>Thalassobaculum</taxon>
    </lineage>
</organism>
<reference evidence="2 3" key="1">
    <citation type="submission" date="2016-10" db="EMBL/GenBank/DDBJ databases">
        <authorList>
            <person name="Varghese N."/>
            <person name="Submissions S."/>
        </authorList>
    </citation>
    <scope>NUCLEOTIDE SEQUENCE [LARGE SCALE GENOMIC DNA]</scope>
    <source>
        <strain evidence="2 3">DSM 18839</strain>
    </source>
</reference>
<dbReference type="Proteomes" id="UP000198615">
    <property type="component" value="Unassembled WGS sequence"/>
</dbReference>
<dbReference type="Pfam" id="PF13560">
    <property type="entry name" value="HTH_31"/>
    <property type="match status" value="1"/>
</dbReference>
<evidence type="ECO:0000259" key="1">
    <source>
        <dbReference type="PROSITE" id="PS50943"/>
    </source>
</evidence>
<accession>A0A8G2BHB0</accession>
<feature type="domain" description="HTH cro/C1-type" evidence="1">
    <location>
        <begin position="7"/>
        <end position="60"/>
    </location>
</feature>
<gene>
    <name evidence="2" type="ORF">SAMN05660686_01255</name>
</gene>
<dbReference type="InterPro" id="IPR001387">
    <property type="entry name" value="Cro/C1-type_HTH"/>
</dbReference>
<sequence length="200" mass="22116">MNFGPVLRRIRAVRRLKQQAVADLVGVTQATVSRWENGDLAPSGDQRRRLLRLLHSSATLGSDHGLRRLVETSPLRVHLVCDITHRLLAASPAREAEWHSDARTWEGRSLYRFATEEIRAAEARLDDCGWFEGRVPGAYFWTGASEPGTAISIQQGYCLWERLTLNDGSPVRMATTLGPDAVSASVLNSFVDLRGPASPV</sequence>
<dbReference type="InterPro" id="IPR010982">
    <property type="entry name" value="Lambda_DNA-bd_dom_sf"/>
</dbReference>
<dbReference type="SUPFAM" id="SSF47413">
    <property type="entry name" value="lambda repressor-like DNA-binding domains"/>
    <property type="match status" value="1"/>
</dbReference>
<keyword evidence="3" id="KW-1185">Reference proteome</keyword>
<dbReference type="RefSeq" id="WP_051245003.1">
    <property type="nucleotide sequence ID" value="NZ_FNBW01000003.1"/>
</dbReference>
<dbReference type="SMART" id="SM00530">
    <property type="entry name" value="HTH_XRE"/>
    <property type="match status" value="1"/>
</dbReference>
<dbReference type="Gene3D" id="1.10.260.40">
    <property type="entry name" value="lambda repressor-like DNA-binding domains"/>
    <property type="match status" value="1"/>
</dbReference>
<dbReference type="PROSITE" id="PS50943">
    <property type="entry name" value="HTH_CROC1"/>
    <property type="match status" value="1"/>
</dbReference>
<protein>
    <submittedName>
        <fullName evidence="2">Transcriptional regulator, contains XRE-family HTH domain</fullName>
    </submittedName>
</protein>
<proteinExistence type="predicted"/>